<dbReference type="EMBL" id="BTSY01000003">
    <property type="protein sequence ID" value="GMT17173.1"/>
    <property type="molecule type" value="Genomic_DNA"/>
</dbReference>
<protein>
    <submittedName>
        <fullName evidence="1">Uncharacterized protein</fullName>
    </submittedName>
</protein>
<feature type="non-terminal residue" evidence="1">
    <location>
        <position position="1"/>
    </location>
</feature>
<dbReference type="AlphaFoldDB" id="A0AAV5VFZ3"/>
<reference evidence="1" key="1">
    <citation type="submission" date="2023-10" db="EMBL/GenBank/DDBJ databases">
        <title>Genome assembly of Pristionchus species.</title>
        <authorList>
            <person name="Yoshida K."/>
            <person name="Sommer R.J."/>
        </authorList>
    </citation>
    <scope>NUCLEOTIDE SEQUENCE</scope>
    <source>
        <strain evidence="1">RS5133</strain>
    </source>
</reference>
<gene>
    <name evidence="1" type="ORF">PFISCL1PPCAC_8470</name>
</gene>
<accession>A0AAV5VFZ3</accession>
<name>A0AAV5VFZ3_9BILA</name>
<evidence type="ECO:0000313" key="1">
    <source>
        <dbReference type="EMBL" id="GMT17173.1"/>
    </source>
</evidence>
<evidence type="ECO:0000313" key="2">
    <source>
        <dbReference type="Proteomes" id="UP001432322"/>
    </source>
</evidence>
<keyword evidence="2" id="KW-1185">Reference proteome</keyword>
<comment type="caution">
    <text evidence="1">The sequence shown here is derived from an EMBL/GenBank/DDBJ whole genome shotgun (WGS) entry which is preliminary data.</text>
</comment>
<dbReference type="Proteomes" id="UP001432322">
    <property type="component" value="Unassembled WGS sequence"/>
</dbReference>
<proteinExistence type="predicted"/>
<organism evidence="1 2">
    <name type="scientific">Pristionchus fissidentatus</name>
    <dbReference type="NCBI Taxonomy" id="1538716"/>
    <lineage>
        <taxon>Eukaryota</taxon>
        <taxon>Metazoa</taxon>
        <taxon>Ecdysozoa</taxon>
        <taxon>Nematoda</taxon>
        <taxon>Chromadorea</taxon>
        <taxon>Rhabditida</taxon>
        <taxon>Rhabditina</taxon>
        <taxon>Diplogasteromorpha</taxon>
        <taxon>Diplogasteroidea</taxon>
        <taxon>Neodiplogasteridae</taxon>
        <taxon>Pristionchus</taxon>
    </lineage>
</organism>
<sequence length="79" mass="8381">CEISRRSLSTSSIKVELVLRVLPDCAGWHFGGSKVAIEVHCERLSFSLSSSPSSCLTGFSANSSRLASLSPLLNPIVST</sequence>
<feature type="non-terminal residue" evidence="1">
    <location>
        <position position="79"/>
    </location>
</feature>